<evidence type="ECO:0000313" key="1">
    <source>
        <dbReference type="EMBL" id="GAA3178191.1"/>
    </source>
</evidence>
<accession>A0ABP6PHF0</accession>
<gene>
    <name evidence="1" type="ORF">GCM10010531_35030</name>
</gene>
<proteinExistence type="predicted"/>
<sequence>MNEITLLREAGPQAPPLTAAARSAARAALLAEIEASDSGRRRFRLPSPKARWRIGLAVTTAAAAWTAAVVVGAPDEPGPPPTGVTLVAFEPPVFPLSVVPVPPGLTPTFSADPGGILQARYGTGDGGSSFGIQVSPEEPEQYDVTGTDEVTIGDREAELVSGVDLVCGGPGPECVDVERPYVHLVVQWRDDLWVQVSGQGRYDDGDRLVALARALVDEPQPVPLQVHLAPAGWSVLAYKDDRILTLVDDAYEQQTLNVHLPLPEDVIPADRLLSELMGPVGPVIDVTVHDRPAHLVQIGGGPLDSGWFLQAQFPDGTTFVVQAPAAFTQDEVIRFAGEVTHSR</sequence>
<protein>
    <submittedName>
        <fullName evidence="1">Uncharacterized protein</fullName>
    </submittedName>
</protein>
<keyword evidence="2" id="KW-1185">Reference proteome</keyword>
<name>A0ABP6PHF0_9ACTN</name>
<dbReference type="RefSeq" id="WP_344690294.1">
    <property type="nucleotide sequence ID" value="NZ_BAAAVV010000009.1"/>
</dbReference>
<evidence type="ECO:0000313" key="2">
    <source>
        <dbReference type="Proteomes" id="UP001499924"/>
    </source>
</evidence>
<reference evidence="2" key="1">
    <citation type="journal article" date="2019" name="Int. J. Syst. Evol. Microbiol.">
        <title>The Global Catalogue of Microorganisms (GCM) 10K type strain sequencing project: providing services to taxonomists for standard genome sequencing and annotation.</title>
        <authorList>
            <consortium name="The Broad Institute Genomics Platform"/>
            <consortium name="The Broad Institute Genome Sequencing Center for Infectious Disease"/>
            <person name="Wu L."/>
            <person name="Ma J."/>
        </authorList>
    </citation>
    <scope>NUCLEOTIDE SEQUENCE [LARGE SCALE GENOMIC DNA]</scope>
    <source>
        <strain evidence="2">JCM 15614</strain>
    </source>
</reference>
<dbReference type="EMBL" id="BAAAVV010000009">
    <property type="protein sequence ID" value="GAA3178191.1"/>
    <property type="molecule type" value="Genomic_DNA"/>
</dbReference>
<organism evidence="1 2">
    <name type="scientific">Blastococcus jejuensis</name>
    <dbReference type="NCBI Taxonomy" id="351224"/>
    <lineage>
        <taxon>Bacteria</taxon>
        <taxon>Bacillati</taxon>
        <taxon>Actinomycetota</taxon>
        <taxon>Actinomycetes</taxon>
        <taxon>Geodermatophilales</taxon>
        <taxon>Geodermatophilaceae</taxon>
        <taxon>Blastococcus</taxon>
    </lineage>
</organism>
<dbReference type="Proteomes" id="UP001499924">
    <property type="component" value="Unassembled WGS sequence"/>
</dbReference>
<comment type="caution">
    <text evidence="1">The sequence shown here is derived from an EMBL/GenBank/DDBJ whole genome shotgun (WGS) entry which is preliminary data.</text>
</comment>